<dbReference type="EMBL" id="JAUJYO010000005">
    <property type="protein sequence ID" value="KAK1316453.1"/>
    <property type="molecule type" value="Genomic_DNA"/>
</dbReference>
<keyword evidence="2" id="KW-1185">Reference proteome</keyword>
<organism evidence="1 2">
    <name type="scientific">Acorus calamus</name>
    <name type="common">Sweet flag</name>
    <dbReference type="NCBI Taxonomy" id="4465"/>
    <lineage>
        <taxon>Eukaryota</taxon>
        <taxon>Viridiplantae</taxon>
        <taxon>Streptophyta</taxon>
        <taxon>Embryophyta</taxon>
        <taxon>Tracheophyta</taxon>
        <taxon>Spermatophyta</taxon>
        <taxon>Magnoliopsida</taxon>
        <taxon>Liliopsida</taxon>
        <taxon>Acoraceae</taxon>
        <taxon>Acorus</taxon>
    </lineage>
</organism>
<accession>A0AAV9ERV2</accession>
<name>A0AAV9ERV2_ACOCL</name>
<comment type="caution">
    <text evidence="1">The sequence shown here is derived from an EMBL/GenBank/DDBJ whole genome shotgun (WGS) entry which is preliminary data.</text>
</comment>
<proteinExistence type="predicted"/>
<protein>
    <submittedName>
        <fullName evidence="1">Uncharacterized protein</fullName>
    </submittedName>
</protein>
<evidence type="ECO:0000313" key="1">
    <source>
        <dbReference type="EMBL" id="KAK1316453.1"/>
    </source>
</evidence>
<evidence type="ECO:0000313" key="2">
    <source>
        <dbReference type="Proteomes" id="UP001180020"/>
    </source>
</evidence>
<sequence length="66" mass="7681">MPHQPSPFLASTSPIIFSFTFFRSSTSDLVFLSLDFHSWPHLLSPIPIFHSRFDRRVFRSSTPDQI</sequence>
<dbReference type="Proteomes" id="UP001180020">
    <property type="component" value="Unassembled WGS sequence"/>
</dbReference>
<gene>
    <name evidence="1" type="ORF">QJS10_CPA05g00929</name>
</gene>
<reference evidence="1" key="1">
    <citation type="journal article" date="2023" name="Nat. Commun.">
        <title>Diploid and tetraploid genomes of Acorus and the evolution of monocots.</title>
        <authorList>
            <person name="Ma L."/>
            <person name="Liu K.W."/>
            <person name="Li Z."/>
            <person name="Hsiao Y.Y."/>
            <person name="Qi Y."/>
            <person name="Fu T."/>
            <person name="Tang G.D."/>
            <person name="Zhang D."/>
            <person name="Sun W.H."/>
            <person name="Liu D.K."/>
            <person name="Li Y."/>
            <person name="Chen G.Z."/>
            <person name="Liu X.D."/>
            <person name="Liao X.Y."/>
            <person name="Jiang Y.T."/>
            <person name="Yu X."/>
            <person name="Hao Y."/>
            <person name="Huang J."/>
            <person name="Zhao X.W."/>
            <person name="Ke S."/>
            <person name="Chen Y.Y."/>
            <person name="Wu W.L."/>
            <person name="Hsu J.L."/>
            <person name="Lin Y.F."/>
            <person name="Huang M.D."/>
            <person name="Li C.Y."/>
            <person name="Huang L."/>
            <person name="Wang Z.W."/>
            <person name="Zhao X."/>
            <person name="Zhong W.Y."/>
            <person name="Peng D.H."/>
            <person name="Ahmad S."/>
            <person name="Lan S."/>
            <person name="Zhang J.S."/>
            <person name="Tsai W.C."/>
            <person name="Van de Peer Y."/>
            <person name="Liu Z.J."/>
        </authorList>
    </citation>
    <scope>NUCLEOTIDE SEQUENCE</scope>
    <source>
        <strain evidence="1">CP</strain>
    </source>
</reference>
<reference evidence="1" key="2">
    <citation type="submission" date="2023-06" db="EMBL/GenBank/DDBJ databases">
        <authorList>
            <person name="Ma L."/>
            <person name="Liu K.-W."/>
            <person name="Li Z."/>
            <person name="Hsiao Y.-Y."/>
            <person name="Qi Y."/>
            <person name="Fu T."/>
            <person name="Tang G."/>
            <person name="Zhang D."/>
            <person name="Sun W.-H."/>
            <person name="Liu D.-K."/>
            <person name="Li Y."/>
            <person name="Chen G.-Z."/>
            <person name="Liu X.-D."/>
            <person name="Liao X.-Y."/>
            <person name="Jiang Y.-T."/>
            <person name="Yu X."/>
            <person name="Hao Y."/>
            <person name="Huang J."/>
            <person name="Zhao X.-W."/>
            <person name="Ke S."/>
            <person name="Chen Y.-Y."/>
            <person name="Wu W.-L."/>
            <person name="Hsu J.-L."/>
            <person name="Lin Y.-F."/>
            <person name="Huang M.-D."/>
            <person name="Li C.-Y."/>
            <person name="Huang L."/>
            <person name="Wang Z.-W."/>
            <person name="Zhao X."/>
            <person name="Zhong W.-Y."/>
            <person name="Peng D.-H."/>
            <person name="Ahmad S."/>
            <person name="Lan S."/>
            <person name="Zhang J.-S."/>
            <person name="Tsai W.-C."/>
            <person name="Van De Peer Y."/>
            <person name="Liu Z.-J."/>
        </authorList>
    </citation>
    <scope>NUCLEOTIDE SEQUENCE</scope>
    <source>
        <strain evidence="1">CP</strain>
        <tissue evidence="1">Leaves</tissue>
    </source>
</reference>
<dbReference type="AlphaFoldDB" id="A0AAV9ERV2"/>